<comment type="subunit">
    <text evidence="10">Interacts (via lumenal domain) with lysosomal protein MFSD1; the interaction starts while both proteins are still in the endoplasmic reticulum and is required for stabilization of MFSD1 in lysosomes but has no direct effect on its targeting to lysosomes or transporter activity.</text>
</comment>
<dbReference type="EMBL" id="CAJNOV010003858">
    <property type="protein sequence ID" value="CAF1155651.1"/>
    <property type="molecule type" value="Genomic_DNA"/>
</dbReference>
<accession>A0A814T216</accession>
<organism evidence="13 14">
    <name type="scientific">Rotaria magnacalcarata</name>
    <dbReference type="NCBI Taxonomy" id="392030"/>
    <lineage>
        <taxon>Eukaryota</taxon>
        <taxon>Metazoa</taxon>
        <taxon>Spiralia</taxon>
        <taxon>Gnathifera</taxon>
        <taxon>Rotifera</taxon>
        <taxon>Eurotatoria</taxon>
        <taxon>Bdelloidea</taxon>
        <taxon>Philodinida</taxon>
        <taxon>Philodinidae</taxon>
        <taxon>Rotaria</taxon>
    </lineage>
</organism>
<evidence type="ECO:0000256" key="7">
    <source>
        <dbReference type="ARBA" id="ARBA00023228"/>
    </source>
</evidence>
<gene>
    <name evidence="13" type="ORF">CJN711_LOCUS9752</name>
</gene>
<keyword evidence="4 11" id="KW-1133">Transmembrane helix</keyword>
<keyword evidence="5 11" id="KW-0472">Membrane</keyword>
<keyword evidence="3 12" id="KW-0732">Signal</keyword>
<comment type="subcellular location">
    <subcellularLocation>
        <location evidence="9">Lysosome membrane</location>
        <topology evidence="9">Single-pass type I membrane protein</topology>
        <orientation evidence="9">Lumenal side</orientation>
    </subcellularLocation>
</comment>
<keyword evidence="6" id="KW-0325">Glycoprotein</keyword>
<evidence type="ECO:0000256" key="10">
    <source>
        <dbReference type="ARBA" id="ARBA00044960"/>
    </source>
</evidence>
<evidence type="ECO:0000256" key="2">
    <source>
        <dbReference type="ARBA" id="ARBA00022692"/>
    </source>
</evidence>
<reference evidence="13" key="1">
    <citation type="submission" date="2021-02" db="EMBL/GenBank/DDBJ databases">
        <authorList>
            <person name="Nowell W R."/>
        </authorList>
    </citation>
    <scope>NUCLEOTIDE SEQUENCE</scope>
</reference>
<protein>
    <submittedName>
        <fullName evidence="13">Uncharacterized protein</fullName>
    </submittedName>
</protein>
<dbReference type="PANTHER" id="PTHR31981:SF1">
    <property type="entry name" value="GLYCOSYLATED LYSOSOMAL MEMBRANE PROTEIN"/>
    <property type="match status" value="1"/>
</dbReference>
<evidence type="ECO:0000256" key="4">
    <source>
        <dbReference type="ARBA" id="ARBA00022989"/>
    </source>
</evidence>
<keyword evidence="2 11" id="KW-0812">Transmembrane</keyword>
<comment type="similarity">
    <text evidence="1">Belongs to the GLMP family.</text>
</comment>
<feature type="transmembrane region" description="Helical" evidence="11">
    <location>
        <begin position="346"/>
        <end position="370"/>
    </location>
</feature>
<evidence type="ECO:0000256" key="3">
    <source>
        <dbReference type="ARBA" id="ARBA00022729"/>
    </source>
</evidence>
<name>A0A814T216_9BILA</name>
<keyword evidence="7" id="KW-0458">Lysosome</keyword>
<evidence type="ECO:0000256" key="6">
    <source>
        <dbReference type="ARBA" id="ARBA00023180"/>
    </source>
</evidence>
<sequence length="387" mass="43564">MIFLPLILCLCFSPNLIYTSVPFILNPGCDLVECQEPNNPALYYANHVIGDDRIHMIYSTLDELTISIFQTVKTCVPIFNYSALFSHNYTGAIQFPDTKPSNSFSLVLRRLIQFNDKNDDGFIDPEDKTITSYFLTNITATNVTFRNNNTNQPSFQLPLNSLNGSLTVDIMYPGETVRESKFPKLRTTPKSYFLNIAFQANKFSLPKTRFAFEFYLILPGIDGSKISSSKFIDDQYTPGIFTVWKLRTLSSLYPGSMLWKPVVYQSAERSIEQNTLMEIYKIKNNVALDSHIDQGIYYSILPHPMVSAFNISLGQTKDGFFTKTNYTFIQFAAGLDVLQPDSTTKFVSVALIASLALPGIVAIIAVIFIIKRRVSQQAASSYDAIDS</sequence>
<proteinExistence type="inferred from homology"/>
<dbReference type="InterPro" id="IPR029382">
    <property type="entry name" value="NCU-G1"/>
</dbReference>
<dbReference type="PANTHER" id="PTHR31981">
    <property type="entry name" value="GLYCOSYLATED LYSOSOMAL MEMBRANE PROTEIN"/>
    <property type="match status" value="1"/>
</dbReference>
<evidence type="ECO:0000256" key="1">
    <source>
        <dbReference type="ARBA" id="ARBA00010599"/>
    </source>
</evidence>
<evidence type="ECO:0000256" key="11">
    <source>
        <dbReference type="SAM" id="Phobius"/>
    </source>
</evidence>
<evidence type="ECO:0000313" key="13">
    <source>
        <dbReference type="EMBL" id="CAF1155651.1"/>
    </source>
</evidence>
<dbReference type="Pfam" id="PF15065">
    <property type="entry name" value="NCU-G1"/>
    <property type="match status" value="1"/>
</dbReference>
<dbReference type="Proteomes" id="UP000663855">
    <property type="component" value="Unassembled WGS sequence"/>
</dbReference>
<evidence type="ECO:0000256" key="12">
    <source>
        <dbReference type="SAM" id="SignalP"/>
    </source>
</evidence>
<evidence type="ECO:0000256" key="8">
    <source>
        <dbReference type="ARBA" id="ARBA00024176"/>
    </source>
</evidence>
<evidence type="ECO:0000256" key="5">
    <source>
        <dbReference type="ARBA" id="ARBA00023136"/>
    </source>
</evidence>
<dbReference type="GO" id="GO:0005765">
    <property type="term" value="C:lysosomal membrane"/>
    <property type="evidence" value="ECO:0007669"/>
    <property type="project" value="UniProtKB-SubCell"/>
</dbReference>
<evidence type="ECO:0000256" key="9">
    <source>
        <dbReference type="ARBA" id="ARBA00024189"/>
    </source>
</evidence>
<comment type="function">
    <text evidence="8">Required to protect lysosomal transporter MFSD1 from lysosomal proteolysis and for MFSD1 lysosomal localization.</text>
</comment>
<comment type="caution">
    <text evidence="13">The sequence shown here is derived from an EMBL/GenBank/DDBJ whole genome shotgun (WGS) entry which is preliminary data.</text>
</comment>
<dbReference type="AlphaFoldDB" id="A0A814T216"/>
<evidence type="ECO:0000313" key="14">
    <source>
        <dbReference type="Proteomes" id="UP000663855"/>
    </source>
</evidence>
<feature type="signal peptide" evidence="12">
    <location>
        <begin position="1"/>
        <end position="19"/>
    </location>
</feature>
<feature type="chain" id="PRO_5033032883" evidence="12">
    <location>
        <begin position="20"/>
        <end position="387"/>
    </location>
</feature>